<accession>A0A7Z0ESZ3</accession>
<keyword evidence="1" id="KW-0812">Transmembrane</keyword>
<reference evidence="2 3" key="1">
    <citation type="submission" date="2020-07" db="EMBL/GenBank/DDBJ databases">
        <title>Sequencing the genomes of 1000 actinobacteria strains.</title>
        <authorList>
            <person name="Klenk H.-P."/>
        </authorList>
    </citation>
    <scope>NUCLEOTIDE SEQUENCE [LARGE SCALE GENOMIC DNA]</scope>
    <source>
        <strain evidence="2 3">DSM 44442</strain>
    </source>
</reference>
<organism evidence="2 3">
    <name type="scientific">Nocardiopsis aegyptia</name>
    <dbReference type="NCBI Taxonomy" id="220378"/>
    <lineage>
        <taxon>Bacteria</taxon>
        <taxon>Bacillati</taxon>
        <taxon>Actinomycetota</taxon>
        <taxon>Actinomycetes</taxon>
        <taxon>Streptosporangiales</taxon>
        <taxon>Nocardiopsidaceae</taxon>
        <taxon>Nocardiopsis</taxon>
    </lineage>
</organism>
<sequence length="171" mass="17736">MGALRRWYGASVFHLLLMAGSFALAGYAGVRLLGGDPVGVAVWFLGGALLHDLVLVPGYTLVDRGWRAVAGRLAGRPSGAGHGGHGHGGRGDRARIRLINHVRVPAVLSALLFAVYFPLVLGPSDAYLSKSGLPGHPFAGRWLLVCALLFAVSSVVGAVRHAGGAAADRSR</sequence>
<keyword evidence="1" id="KW-1133">Transmembrane helix</keyword>
<proteinExistence type="predicted"/>
<feature type="transmembrane region" description="Helical" evidence="1">
    <location>
        <begin position="40"/>
        <end position="62"/>
    </location>
</feature>
<protein>
    <submittedName>
        <fullName evidence="2">Uncharacterized protein</fullName>
    </submittedName>
</protein>
<name>A0A7Z0ESZ3_9ACTN</name>
<comment type="caution">
    <text evidence="2">The sequence shown here is derived from an EMBL/GenBank/DDBJ whole genome shotgun (WGS) entry which is preliminary data.</text>
</comment>
<feature type="transmembrane region" description="Helical" evidence="1">
    <location>
        <begin position="142"/>
        <end position="163"/>
    </location>
</feature>
<keyword evidence="1" id="KW-0472">Membrane</keyword>
<evidence type="ECO:0000256" key="1">
    <source>
        <dbReference type="SAM" id="Phobius"/>
    </source>
</evidence>
<dbReference type="RefSeq" id="WP_218898081.1">
    <property type="nucleotide sequence ID" value="NZ_JACCFS010000001.1"/>
</dbReference>
<gene>
    <name evidence="2" type="ORF">HNR10_005587</name>
</gene>
<evidence type="ECO:0000313" key="3">
    <source>
        <dbReference type="Proteomes" id="UP000572051"/>
    </source>
</evidence>
<dbReference type="EMBL" id="JACCFS010000001">
    <property type="protein sequence ID" value="NYJ37706.1"/>
    <property type="molecule type" value="Genomic_DNA"/>
</dbReference>
<feature type="transmembrane region" description="Helical" evidence="1">
    <location>
        <begin position="102"/>
        <end position="122"/>
    </location>
</feature>
<dbReference type="Proteomes" id="UP000572051">
    <property type="component" value="Unassembled WGS sequence"/>
</dbReference>
<dbReference type="AlphaFoldDB" id="A0A7Z0ESZ3"/>
<feature type="transmembrane region" description="Helical" evidence="1">
    <location>
        <begin position="7"/>
        <end position="28"/>
    </location>
</feature>
<keyword evidence="3" id="KW-1185">Reference proteome</keyword>
<evidence type="ECO:0000313" key="2">
    <source>
        <dbReference type="EMBL" id="NYJ37706.1"/>
    </source>
</evidence>